<dbReference type="AlphaFoldDB" id="A0A9Y4TXZ7"/>
<dbReference type="InterPro" id="IPR008422">
    <property type="entry name" value="KN_HD"/>
</dbReference>
<keyword evidence="10" id="KW-1185">Reference proteome</keyword>
<dbReference type="GO" id="GO:0005634">
    <property type="term" value="C:nucleus"/>
    <property type="evidence" value="ECO:0007669"/>
    <property type="project" value="UniProtKB-SubCell"/>
</dbReference>
<dbReference type="GO" id="GO:0000981">
    <property type="term" value="F:DNA-binding transcription factor activity, RNA polymerase II-specific"/>
    <property type="evidence" value="ECO:0007669"/>
    <property type="project" value="InterPro"/>
</dbReference>
<dbReference type="CDD" id="cd00086">
    <property type="entry name" value="homeodomain"/>
    <property type="match status" value="1"/>
</dbReference>
<evidence type="ECO:0000259" key="9">
    <source>
        <dbReference type="PROSITE" id="PS51978"/>
    </source>
</evidence>
<dbReference type="RefSeq" id="XP_008299737.1">
    <property type="nucleotide sequence ID" value="XM_008301515.1"/>
</dbReference>
<dbReference type="InterPro" id="IPR017970">
    <property type="entry name" value="Homeobox_CS"/>
</dbReference>
<name>A0A9Y4TXZ7_9TELE</name>
<feature type="domain" description="Homeobox" evidence="8">
    <location>
        <begin position="229"/>
        <end position="292"/>
    </location>
</feature>
<sequence length="328" mass="36881">MEALAMSGRVGPTGEDVKDPDGIKKHQNHQQNSGDVLQQIMTVAAENLEDTQARKHALSCHRMKGALFDVLCEIKEKTAFSIESIKEEEEEEEEEDVPDSPNPHIIRLDNMLLAEGVVGPERGGASAPVVVMAAGALLEDGTLEQAQYRGKLAHIRQIYHAELEKYEQACKEFTNHVINLLKEQSRTRPVSPKEIERRVAIIHRKFSPIQIQLKQSTCEAIMMLRSQFLDARRQRRNFDKDTVDVLNEYFYAHLANPYPDDDDKEELARKCCMSVAQVTNWFVNKRVRYKKNVAKHLEEAKLYASVSSIGSEGSSPATPNSGGPDGEL</sequence>
<organism evidence="10 11">
    <name type="scientific">Stegastes partitus</name>
    <name type="common">bicolor damselfish</name>
    <dbReference type="NCBI Taxonomy" id="144197"/>
    <lineage>
        <taxon>Eukaryota</taxon>
        <taxon>Metazoa</taxon>
        <taxon>Chordata</taxon>
        <taxon>Craniata</taxon>
        <taxon>Vertebrata</taxon>
        <taxon>Euteleostomi</taxon>
        <taxon>Actinopterygii</taxon>
        <taxon>Neopterygii</taxon>
        <taxon>Teleostei</taxon>
        <taxon>Neoteleostei</taxon>
        <taxon>Acanthomorphata</taxon>
        <taxon>Ovalentaria</taxon>
        <taxon>Pomacentridae</taxon>
        <taxon>Stegastes</taxon>
    </lineage>
</organism>
<evidence type="ECO:0000259" key="8">
    <source>
        <dbReference type="PROSITE" id="PS50071"/>
    </source>
</evidence>
<feature type="domain" description="PBC" evidence="9">
    <location>
        <begin position="28"/>
        <end position="230"/>
    </location>
</feature>
<evidence type="ECO:0000256" key="6">
    <source>
        <dbReference type="PROSITE-ProRule" id="PRU00108"/>
    </source>
</evidence>
<keyword evidence="5 6" id="KW-0539">Nucleus</keyword>
<feature type="DNA-binding region" description="Homeobox" evidence="6">
    <location>
        <begin position="231"/>
        <end position="293"/>
    </location>
</feature>
<proteinExistence type="inferred from homology"/>
<dbReference type="PANTHER" id="PTHR11850">
    <property type="entry name" value="HOMEOBOX PROTEIN TRANSCRIPTION FACTORS"/>
    <property type="match status" value="1"/>
</dbReference>
<evidence type="ECO:0000256" key="5">
    <source>
        <dbReference type="ARBA" id="ARBA00023242"/>
    </source>
</evidence>
<keyword evidence="3 6" id="KW-0238">DNA-binding</keyword>
<dbReference type="InterPro" id="IPR050224">
    <property type="entry name" value="TALE_homeobox"/>
</dbReference>
<accession>A0A9Y4TXZ7</accession>
<dbReference type="InterPro" id="IPR005542">
    <property type="entry name" value="PBX_PBC_dom"/>
</dbReference>
<feature type="compositionally biased region" description="Acidic residues" evidence="7">
    <location>
        <begin position="86"/>
        <end position="98"/>
    </location>
</feature>
<dbReference type="Pfam" id="PF05920">
    <property type="entry name" value="Homeobox_KN"/>
    <property type="match status" value="1"/>
</dbReference>
<dbReference type="PROSITE" id="PS00027">
    <property type="entry name" value="HOMEOBOX_1"/>
    <property type="match status" value="1"/>
</dbReference>
<keyword evidence="4 6" id="KW-0371">Homeobox</keyword>
<protein>
    <submittedName>
        <fullName evidence="11">Pre-B-cell leukemia transcription factor 1-like</fullName>
    </submittedName>
</protein>
<dbReference type="PROSITE" id="PS50071">
    <property type="entry name" value="HOMEOBOX_2"/>
    <property type="match status" value="1"/>
</dbReference>
<comment type="subcellular location">
    <subcellularLocation>
        <location evidence="1 6">Nucleus</location>
    </subcellularLocation>
</comment>
<dbReference type="Gene3D" id="1.10.10.60">
    <property type="entry name" value="Homeodomain-like"/>
    <property type="match status" value="1"/>
</dbReference>
<dbReference type="SUPFAM" id="SSF46689">
    <property type="entry name" value="Homeodomain-like"/>
    <property type="match status" value="1"/>
</dbReference>
<dbReference type="InterPro" id="IPR009057">
    <property type="entry name" value="Homeodomain-like_sf"/>
</dbReference>
<dbReference type="InterPro" id="IPR001356">
    <property type="entry name" value="HD"/>
</dbReference>
<feature type="region of interest" description="Disordered" evidence="7">
    <location>
        <begin position="306"/>
        <end position="328"/>
    </location>
</feature>
<dbReference type="GO" id="GO:0003677">
    <property type="term" value="F:DNA binding"/>
    <property type="evidence" value="ECO:0007669"/>
    <property type="project" value="UniProtKB-UniRule"/>
</dbReference>
<comment type="similarity">
    <text evidence="2">Belongs to the TALE/PBX homeobox family.</text>
</comment>
<evidence type="ECO:0000256" key="2">
    <source>
        <dbReference type="ARBA" id="ARBA00007601"/>
    </source>
</evidence>
<evidence type="ECO:0000313" key="10">
    <source>
        <dbReference type="Proteomes" id="UP000694891"/>
    </source>
</evidence>
<evidence type="ECO:0000313" key="11">
    <source>
        <dbReference type="RefSeq" id="XP_008299737.1"/>
    </source>
</evidence>
<evidence type="ECO:0000256" key="3">
    <source>
        <dbReference type="ARBA" id="ARBA00023125"/>
    </source>
</evidence>
<gene>
    <name evidence="11" type="primary">LOC103372009</name>
</gene>
<evidence type="ECO:0000256" key="7">
    <source>
        <dbReference type="SAM" id="MobiDB-lite"/>
    </source>
</evidence>
<dbReference type="Proteomes" id="UP000694891">
    <property type="component" value="Unplaced"/>
</dbReference>
<dbReference type="SMART" id="SM00389">
    <property type="entry name" value="HOX"/>
    <property type="match status" value="1"/>
</dbReference>
<feature type="region of interest" description="Disordered" evidence="7">
    <location>
        <begin position="85"/>
        <end position="104"/>
    </location>
</feature>
<evidence type="ECO:0000256" key="4">
    <source>
        <dbReference type="ARBA" id="ARBA00023155"/>
    </source>
</evidence>
<reference evidence="11" key="1">
    <citation type="submission" date="2025-08" db="UniProtKB">
        <authorList>
            <consortium name="RefSeq"/>
        </authorList>
    </citation>
    <scope>IDENTIFICATION</scope>
</reference>
<evidence type="ECO:0000256" key="1">
    <source>
        <dbReference type="ARBA" id="ARBA00004123"/>
    </source>
</evidence>
<dbReference type="GeneID" id="103372009"/>
<dbReference type="PROSITE" id="PS51978">
    <property type="entry name" value="PBC"/>
    <property type="match status" value="1"/>
</dbReference>
<feature type="compositionally biased region" description="Low complexity" evidence="7">
    <location>
        <begin position="306"/>
        <end position="315"/>
    </location>
</feature>
<dbReference type="Pfam" id="PF03792">
    <property type="entry name" value="PBC"/>
    <property type="match status" value="1"/>
</dbReference>